<accession>A0A5B9QNA9</accession>
<dbReference type="NCBIfam" id="NF040466">
    <property type="entry name" value="ydjY_domain"/>
    <property type="match status" value="1"/>
</dbReference>
<protein>
    <submittedName>
        <fullName evidence="2">Uncharacterized protein</fullName>
    </submittedName>
</protein>
<evidence type="ECO:0000256" key="1">
    <source>
        <dbReference type="SAM" id="MobiDB-lite"/>
    </source>
</evidence>
<reference evidence="2 3" key="1">
    <citation type="submission" date="2019-08" db="EMBL/GenBank/DDBJ databases">
        <title>Deep-cultivation of Planctomycetes and their phenomic and genomic characterization uncovers novel biology.</title>
        <authorList>
            <person name="Wiegand S."/>
            <person name="Jogler M."/>
            <person name="Boedeker C."/>
            <person name="Pinto D."/>
            <person name="Vollmers J."/>
            <person name="Rivas-Marin E."/>
            <person name="Kohn T."/>
            <person name="Peeters S.H."/>
            <person name="Heuer A."/>
            <person name="Rast P."/>
            <person name="Oberbeckmann S."/>
            <person name="Bunk B."/>
            <person name="Jeske O."/>
            <person name="Meyerdierks A."/>
            <person name="Storesund J.E."/>
            <person name="Kallscheuer N."/>
            <person name="Luecker S."/>
            <person name="Lage O.M."/>
            <person name="Pohl T."/>
            <person name="Merkel B.J."/>
            <person name="Hornburger P."/>
            <person name="Mueller R.-W."/>
            <person name="Bruemmer F."/>
            <person name="Labrenz M."/>
            <person name="Spormann A.M."/>
            <person name="Op den Camp H."/>
            <person name="Overmann J."/>
            <person name="Amann R."/>
            <person name="Jetten M.S.M."/>
            <person name="Mascher T."/>
            <person name="Medema M.H."/>
            <person name="Devos D.P."/>
            <person name="Kaster A.-K."/>
            <person name="Ovreas L."/>
            <person name="Rohde M."/>
            <person name="Galperin M.Y."/>
            <person name="Jogler C."/>
        </authorList>
    </citation>
    <scope>NUCLEOTIDE SEQUENCE [LARGE SCALE GENOMIC DNA]</scope>
    <source>
        <strain evidence="2 3">Pr1d</strain>
    </source>
</reference>
<dbReference type="InterPro" id="IPR047750">
    <property type="entry name" value="YdjY-like"/>
</dbReference>
<sequence length="292" mass="32291">MATDLHVLDSNLHFIHVSSVEIRGRSDLQLPEKRCKVSRLSVIMCLFVGISILHANIHTWAQVETAAQDAATSPTSEFFDSETGEPLPPKLPAPEGAKAFPKPDVVWVDSEERKVYVDGYVSLREGMLEMFACPVGTKEHESVVAVFSRAQTIHAALLAVGAKVGQPVSFRPKFRPASGTEIDIEVRWQDEAKKWQSTKAQEWIKDIKTGKSMTQPWVFAGSGFWKDEETGKEYYQAEAGDLVCVSNFSTATLDIPIESSQGNEGLLFEANTDEIPHLGTPVRLVLKPKLKP</sequence>
<dbReference type="Proteomes" id="UP000323917">
    <property type="component" value="Chromosome"/>
</dbReference>
<keyword evidence="3" id="KW-1185">Reference proteome</keyword>
<organism evidence="2 3">
    <name type="scientific">Bythopirellula goksoeyrii</name>
    <dbReference type="NCBI Taxonomy" id="1400387"/>
    <lineage>
        <taxon>Bacteria</taxon>
        <taxon>Pseudomonadati</taxon>
        <taxon>Planctomycetota</taxon>
        <taxon>Planctomycetia</taxon>
        <taxon>Pirellulales</taxon>
        <taxon>Lacipirellulaceae</taxon>
        <taxon>Bythopirellula</taxon>
    </lineage>
</organism>
<evidence type="ECO:0000313" key="3">
    <source>
        <dbReference type="Proteomes" id="UP000323917"/>
    </source>
</evidence>
<proteinExistence type="predicted"/>
<name>A0A5B9QNA9_9BACT</name>
<dbReference type="KEGG" id="bgok:Pr1d_27820"/>
<feature type="region of interest" description="Disordered" evidence="1">
    <location>
        <begin position="72"/>
        <end position="96"/>
    </location>
</feature>
<gene>
    <name evidence="2" type="ORF">Pr1d_27820</name>
</gene>
<dbReference type="AlphaFoldDB" id="A0A5B9QNA9"/>
<evidence type="ECO:0000313" key="2">
    <source>
        <dbReference type="EMBL" id="QEG35483.1"/>
    </source>
</evidence>
<dbReference type="EMBL" id="CP042913">
    <property type="protein sequence ID" value="QEG35483.1"/>
    <property type="molecule type" value="Genomic_DNA"/>
</dbReference>